<gene>
    <name evidence="2" type="ORF">KIN20_033316</name>
</gene>
<comment type="caution">
    <text evidence="2">The sequence shown here is derived from an EMBL/GenBank/DDBJ whole genome shotgun (WGS) entry which is preliminary data.</text>
</comment>
<sequence length="122" mass="13684">MLLRLRWLPKGSHWKKGRPVVDVGEKQSEDVLEKIDVWRNGDLQTLRGSMLTNNAEGEMGDETDDSLKENTVGRSGKATHPKPYPLMTTSRQNCIVDVICCRRMAIISASSSTNIICLVVRE</sequence>
<organism evidence="2 3">
    <name type="scientific">Parelaphostrongylus tenuis</name>
    <name type="common">Meningeal worm</name>
    <dbReference type="NCBI Taxonomy" id="148309"/>
    <lineage>
        <taxon>Eukaryota</taxon>
        <taxon>Metazoa</taxon>
        <taxon>Ecdysozoa</taxon>
        <taxon>Nematoda</taxon>
        <taxon>Chromadorea</taxon>
        <taxon>Rhabditida</taxon>
        <taxon>Rhabditina</taxon>
        <taxon>Rhabditomorpha</taxon>
        <taxon>Strongyloidea</taxon>
        <taxon>Metastrongylidae</taxon>
        <taxon>Parelaphostrongylus</taxon>
    </lineage>
</organism>
<name>A0AAD5R8B7_PARTN</name>
<reference evidence="2" key="1">
    <citation type="submission" date="2021-06" db="EMBL/GenBank/DDBJ databases">
        <title>Parelaphostrongylus tenuis whole genome reference sequence.</title>
        <authorList>
            <person name="Garwood T.J."/>
            <person name="Larsen P.A."/>
            <person name="Fountain-Jones N.M."/>
            <person name="Garbe J.R."/>
            <person name="Macchietto M.G."/>
            <person name="Kania S.A."/>
            <person name="Gerhold R.W."/>
            <person name="Richards J.E."/>
            <person name="Wolf T.M."/>
        </authorList>
    </citation>
    <scope>NUCLEOTIDE SEQUENCE</scope>
    <source>
        <strain evidence="2">MNPRO001-30</strain>
        <tissue evidence="2">Meninges</tissue>
    </source>
</reference>
<evidence type="ECO:0000313" key="2">
    <source>
        <dbReference type="EMBL" id="KAJ1371373.1"/>
    </source>
</evidence>
<accession>A0AAD5R8B7</accession>
<proteinExistence type="predicted"/>
<dbReference type="AlphaFoldDB" id="A0AAD5R8B7"/>
<dbReference type="Proteomes" id="UP001196413">
    <property type="component" value="Unassembled WGS sequence"/>
</dbReference>
<evidence type="ECO:0000256" key="1">
    <source>
        <dbReference type="SAM" id="MobiDB-lite"/>
    </source>
</evidence>
<evidence type="ECO:0000313" key="3">
    <source>
        <dbReference type="Proteomes" id="UP001196413"/>
    </source>
</evidence>
<dbReference type="EMBL" id="JAHQIW010006967">
    <property type="protein sequence ID" value="KAJ1371373.1"/>
    <property type="molecule type" value="Genomic_DNA"/>
</dbReference>
<keyword evidence="3" id="KW-1185">Reference proteome</keyword>
<protein>
    <submittedName>
        <fullName evidence="2">Uncharacterized protein</fullName>
    </submittedName>
</protein>
<feature type="region of interest" description="Disordered" evidence="1">
    <location>
        <begin position="49"/>
        <end position="86"/>
    </location>
</feature>